<sequence length="75" mass="9206">MNYYLRYYLPQFFGIFASFILLILTLVFVRRKKFDLTNFLEIIDEGKWLDNKKVFISFLFLKFKIIIIARKTIEK</sequence>
<evidence type="ECO:0000313" key="2">
    <source>
        <dbReference type="EMBL" id="GAG73674.1"/>
    </source>
</evidence>
<comment type="caution">
    <text evidence="2">The sequence shown here is derived from an EMBL/GenBank/DDBJ whole genome shotgun (WGS) entry which is preliminary data.</text>
</comment>
<keyword evidence="1" id="KW-0472">Membrane</keyword>
<dbReference type="AlphaFoldDB" id="X0ZVZ3"/>
<feature type="transmembrane region" description="Helical" evidence="1">
    <location>
        <begin position="12"/>
        <end position="29"/>
    </location>
</feature>
<keyword evidence="1" id="KW-1133">Transmembrane helix</keyword>
<dbReference type="EMBL" id="BART01000587">
    <property type="protein sequence ID" value="GAG73674.1"/>
    <property type="molecule type" value="Genomic_DNA"/>
</dbReference>
<name>X0ZVZ3_9ZZZZ</name>
<keyword evidence="1" id="KW-0812">Transmembrane</keyword>
<proteinExistence type="predicted"/>
<gene>
    <name evidence="2" type="ORF">S01H4_02622</name>
</gene>
<reference evidence="2" key="1">
    <citation type="journal article" date="2014" name="Front. Microbiol.">
        <title>High frequency of phylogenetically diverse reductive dehalogenase-homologous genes in deep subseafloor sedimentary metagenomes.</title>
        <authorList>
            <person name="Kawai M."/>
            <person name="Futagami T."/>
            <person name="Toyoda A."/>
            <person name="Takaki Y."/>
            <person name="Nishi S."/>
            <person name="Hori S."/>
            <person name="Arai W."/>
            <person name="Tsubouchi T."/>
            <person name="Morono Y."/>
            <person name="Uchiyama I."/>
            <person name="Ito T."/>
            <person name="Fujiyama A."/>
            <person name="Inagaki F."/>
            <person name="Takami H."/>
        </authorList>
    </citation>
    <scope>NUCLEOTIDE SEQUENCE</scope>
    <source>
        <strain evidence="2">Expedition CK06-06</strain>
    </source>
</reference>
<evidence type="ECO:0000256" key="1">
    <source>
        <dbReference type="SAM" id="Phobius"/>
    </source>
</evidence>
<accession>X0ZVZ3</accession>
<protein>
    <submittedName>
        <fullName evidence="2">Uncharacterized protein</fullName>
    </submittedName>
</protein>
<organism evidence="2">
    <name type="scientific">marine sediment metagenome</name>
    <dbReference type="NCBI Taxonomy" id="412755"/>
    <lineage>
        <taxon>unclassified sequences</taxon>
        <taxon>metagenomes</taxon>
        <taxon>ecological metagenomes</taxon>
    </lineage>
</organism>